<keyword evidence="3" id="KW-1185">Reference proteome</keyword>
<sequence>MRTFQAALAASVLILTGCTSAPEPHPLTQEQAELLAVVRFTNHDHQVVAFRGRLPSAAGTLELAGRIDYLRGIGYGTLRTDGGVGYGSAGVLQWSRRGLAFLAGATEASDPPPAGQWRLRPIQATGGELDTALALLLDLGNDRPDNAQILRQSGARWLRSDTVDGTPVDVFEGPRAAGKAGPRLRYWVAGSGDLRQVEARIGAAEADASFGFTPGAAPFSAMPQLSG</sequence>
<dbReference type="EMBL" id="JAGINW010000001">
    <property type="protein sequence ID" value="MBP2324910.1"/>
    <property type="molecule type" value="Genomic_DNA"/>
</dbReference>
<accession>A0ABS4TKF3</accession>
<evidence type="ECO:0000313" key="3">
    <source>
        <dbReference type="Proteomes" id="UP001519332"/>
    </source>
</evidence>
<dbReference type="PROSITE" id="PS51257">
    <property type="entry name" value="PROKAR_LIPOPROTEIN"/>
    <property type="match status" value="1"/>
</dbReference>
<proteinExistence type="predicted"/>
<dbReference type="Proteomes" id="UP001519332">
    <property type="component" value="Unassembled WGS sequence"/>
</dbReference>
<evidence type="ECO:0000313" key="2">
    <source>
        <dbReference type="EMBL" id="MBP2324910.1"/>
    </source>
</evidence>
<reference evidence="2 3" key="1">
    <citation type="submission" date="2021-03" db="EMBL/GenBank/DDBJ databases">
        <title>Sequencing the genomes of 1000 actinobacteria strains.</title>
        <authorList>
            <person name="Klenk H.-P."/>
        </authorList>
    </citation>
    <scope>NUCLEOTIDE SEQUENCE [LARGE SCALE GENOMIC DNA]</scope>
    <source>
        <strain evidence="2 3">DSM 46670</strain>
    </source>
</reference>
<comment type="caution">
    <text evidence="2">The sequence shown here is derived from an EMBL/GenBank/DDBJ whole genome shotgun (WGS) entry which is preliminary data.</text>
</comment>
<keyword evidence="1" id="KW-0732">Signal</keyword>
<evidence type="ECO:0000256" key="1">
    <source>
        <dbReference type="SAM" id="SignalP"/>
    </source>
</evidence>
<name>A0ABS4TKF3_9PSEU</name>
<organism evidence="2 3">
    <name type="scientific">Kibdelosporangium banguiense</name>
    <dbReference type="NCBI Taxonomy" id="1365924"/>
    <lineage>
        <taxon>Bacteria</taxon>
        <taxon>Bacillati</taxon>
        <taxon>Actinomycetota</taxon>
        <taxon>Actinomycetes</taxon>
        <taxon>Pseudonocardiales</taxon>
        <taxon>Pseudonocardiaceae</taxon>
        <taxon>Kibdelosporangium</taxon>
    </lineage>
</organism>
<evidence type="ECO:0008006" key="4">
    <source>
        <dbReference type="Google" id="ProtNLM"/>
    </source>
</evidence>
<feature type="chain" id="PRO_5045762684" description="LppX_LprAFG lipoprotein" evidence="1">
    <location>
        <begin position="22"/>
        <end position="227"/>
    </location>
</feature>
<protein>
    <recommendedName>
        <fullName evidence="4">LppX_LprAFG lipoprotein</fullName>
    </recommendedName>
</protein>
<dbReference type="RefSeq" id="WP_209642176.1">
    <property type="nucleotide sequence ID" value="NZ_JAGINW010000001.1"/>
</dbReference>
<feature type="signal peptide" evidence="1">
    <location>
        <begin position="1"/>
        <end position="21"/>
    </location>
</feature>
<gene>
    <name evidence="2" type="ORF">JOF56_005295</name>
</gene>